<keyword evidence="8 13" id="KW-0547">Nucleotide-binding</keyword>
<dbReference type="InterPro" id="IPR027417">
    <property type="entry name" value="P-loop_NTPase"/>
</dbReference>
<keyword evidence="6 13" id="KW-0963">Cytoplasm</keyword>
<dbReference type="SMART" id="SM00072">
    <property type="entry name" value="GuKc"/>
    <property type="match status" value="1"/>
</dbReference>
<dbReference type="Gene3D" id="3.40.50.300">
    <property type="entry name" value="P-loop containing nucleotide triphosphate hydrolases"/>
    <property type="match status" value="1"/>
</dbReference>
<reference evidence="15 16" key="1">
    <citation type="submission" date="2016-11" db="EMBL/GenBank/DDBJ databases">
        <authorList>
            <person name="Jaros S."/>
            <person name="Januszkiewicz K."/>
            <person name="Wedrychowicz H."/>
        </authorList>
    </citation>
    <scope>NUCLEOTIDE SEQUENCE [LARGE SCALE GENOMIC DNA]</scope>
    <source>
        <strain evidence="15 16">DSM 17737</strain>
    </source>
</reference>
<evidence type="ECO:0000256" key="9">
    <source>
        <dbReference type="ARBA" id="ARBA00022777"/>
    </source>
</evidence>
<dbReference type="SUPFAM" id="SSF52540">
    <property type="entry name" value="P-loop containing nucleoside triphosphate hydrolases"/>
    <property type="match status" value="1"/>
</dbReference>
<dbReference type="PROSITE" id="PS00856">
    <property type="entry name" value="GUANYLATE_KINASE_1"/>
    <property type="match status" value="1"/>
</dbReference>
<dbReference type="InterPro" id="IPR008145">
    <property type="entry name" value="GK/Ca_channel_bsu"/>
</dbReference>
<evidence type="ECO:0000259" key="14">
    <source>
        <dbReference type="PROSITE" id="PS50052"/>
    </source>
</evidence>
<evidence type="ECO:0000256" key="7">
    <source>
        <dbReference type="ARBA" id="ARBA00022679"/>
    </source>
</evidence>
<comment type="catalytic activity">
    <reaction evidence="12 13">
        <text>GMP + ATP = GDP + ADP</text>
        <dbReference type="Rhea" id="RHEA:20780"/>
        <dbReference type="ChEBI" id="CHEBI:30616"/>
        <dbReference type="ChEBI" id="CHEBI:58115"/>
        <dbReference type="ChEBI" id="CHEBI:58189"/>
        <dbReference type="ChEBI" id="CHEBI:456216"/>
        <dbReference type="EC" id="2.7.4.8"/>
    </reaction>
</comment>
<sequence length="204" mass="23094">MSLGQLYVISAPSGAGKTSLVKRLTDSDPLIKVSVSTTTRPPRPGEVDGVNYHFTDVETFKQEVAQGDFLEWAEVFGNYYGTQQSQVARLLEQGFDVILEIDWQGAQQVREKIPGTQSIFIVPPSLEELERRLIGRGTDAPEVIARRLSEAKDEMRHYPEFDYLVINDDFDVAFEELHTIFKANRLRTERQQARHGAILDALVK</sequence>
<protein>
    <recommendedName>
        <fullName evidence="5 13">Guanylate kinase</fullName>
        <ecNumber evidence="4 13">2.7.4.8</ecNumber>
    </recommendedName>
    <alternativeName>
        <fullName evidence="11 13">GMP kinase</fullName>
    </alternativeName>
</protein>
<keyword evidence="16" id="KW-1185">Reference proteome</keyword>
<evidence type="ECO:0000256" key="8">
    <source>
        <dbReference type="ARBA" id="ARBA00022741"/>
    </source>
</evidence>
<dbReference type="Gene3D" id="3.30.63.10">
    <property type="entry name" value="Guanylate Kinase phosphate binding domain"/>
    <property type="match status" value="1"/>
</dbReference>
<feature type="domain" description="Guanylate kinase-like" evidence="14">
    <location>
        <begin position="4"/>
        <end position="182"/>
    </location>
</feature>
<comment type="subcellular location">
    <subcellularLocation>
        <location evidence="2 13">Cytoplasm</location>
    </subcellularLocation>
</comment>
<evidence type="ECO:0000256" key="2">
    <source>
        <dbReference type="ARBA" id="ARBA00004496"/>
    </source>
</evidence>
<dbReference type="HAMAP" id="MF_00328">
    <property type="entry name" value="Guanylate_kinase"/>
    <property type="match status" value="1"/>
</dbReference>
<evidence type="ECO:0000256" key="6">
    <source>
        <dbReference type="ARBA" id="ARBA00022490"/>
    </source>
</evidence>
<keyword evidence="9 13" id="KW-0418">Kinase</keyword>
<keyword evidence="10 13" id="KW-0067">ATP-binding</keyword>
<evidence type="ECO:0000313" key="16">
    <source>
        <dbReference type="Proteomes" id="UP000198461"/>
    </source>
</evidence>
<proteinExistence type="inferred from homology"/>
<dbReference type="Pfam" id="PF00625">
    <property type="entry name" value="Guanylate_kin"/>
    <property type="match status" value="1"/>
</dbReference>
<evidence type="ECO:0000256" key="13">
    <source>
        <dbReference type="HAMAP-Rule" id="MF_00328"/>
    </source>
</evidence>
<dbReference type="EC" id="2.7.4.8" evidence="4 13"/>
<dbReference type="GO" id="GO:0005829">
    <property type="term" value="C:cytosol"/>
    <property type="evidence" value="ECO:0007669"/>
    <property type="project" value="TreeGrafter"/>
</dbReference>
<name>A0A1N6DCJ8_9GAMM</name>
<dbReference type="STRING" id="364032.SAMN05443662_0040"/>
<dbReference type="AlphaFoldDB" id="A0A1N6DCJ8"/>
<comment type="function">
    <text evidence="1 13">Essential for recycling GMP and indirectly, cGMP.</text>
</comment>
<evidence type="ECO:0000256" key="1">
    <source>
        <dbReference type="ARBA" id="ARBA00003531"/>
    </source>
</evidence>
<dbReference type="GO" id="GO:0004385">
    <property type="term" value="F:GMP kinase activity"/>
    <property type="evidence" value="ECO:0007669"/>
    <property type="project" value="UniProtKB-UniRule"/>
</dbReference>
<evidence type="ECO:0000256" key="12">
    <source>
        <dbReference type="ARBA" id="ARBA00048594"/>
    </source>
</evidence>
<dbReference type="Proteomes" id="UP000198461">
    <property type="component" value="Unassembled WGS sequence"/>
</dbReference>
<dbReference type="PANTHER" id="PTHR23117">
    <property type="entry name" value="GUANYLATE KINASE-RELATED"/>
    <property type="match status" value="1"/>
</dbReference>
<dbReference type="InterPro" id="IPR020590">
    <property type="entry name" value="Guanylate_kinase_CS"/>
</dbReference>
<feature type="binding site" evidence="13">
    <location>
        <begin position="11"/>
        <end position="18"/>
    </location>
    <ligand>
        <name>ATP</name>
        <dbReference type="ChEBI" id="CHEBI:30616"/>
    </ligand>
</feature>
<dbReference type="FunFam" id="3.40.50.300:FF:000855">
    <property type="entry name" value="Guanylate kinase"/>
    <property type="match status" value="1"/>
</dbReference>
<dbReference type="FunFam" id="3.30.63.10:FF:000002">
    <property type="entry name" value="Guanylate kinase 1"/>
    <property type="match status" value="1"/>
</dbReference>
<organism evidence="15 16">
    <name type="scientific">Sulfurivirga caldicuralii</name>
    <dbReference type="NCBI Taxonomy" id="364032"/>
    <lineage>
        <taxon>Bacteria</taxon>
        <taxon>Pseudomonadati</taxon>
        <taxon>Pseudomonadota</taxon>
        <taxon>Gammaproteobacteria</taxon>
        <taxon>Thiotrichales</taxon>
        <taxon>Piscirickettsiaceae</taxon>
        <taxon>Sulfurivirga</taxon>
    </lineage>
</organism>
<accession>A0A1N6DCJ8</accession>
<dbReference type="OrthoDB" id="9808150at2"/>
<dbReference type="GO" id="GO:0005524">
    <property type="term" value="F:ATP binding"/>
    <property type="evidence" value="ECO:0007669"/>
    <property type="project" value="UniProtKB-UniRule"/>
</dbReference>
<dbReference type="InterPro" id="IPR008144">
    <property type="entry name" value="Guanylate_kin-like_dom"/>
</dbReference>
<comment type="similarity">
    <text evidence="3 13">Belongs to the guanylate kinase family.</text>
</comment>
<dbReference type="RefSeq" id="WP_074200394.1">
    <property type="nucleotide sequence ID" value="NZ_FSRE01000001.1"/>
</dbReference>
<gene>
    <name evidence="13" type="primary">gmk</name>
    <name evidence="15" type="ORF">SAMN05443662_0040</name>
</gene>
<evidence type="ECO:0000256" key="11">
    <source>
        <dbReference type="ARBA" id="ARBA00030128"/>
    </source>
</evidence>
<dbReference type="PANTHER" id="PTHR23117:SF13">
    <property type="entry name" value="GUANYLATE KINASE"/>
    <property type="match status" value="1"/>
</dbReference>
<evidence type="ECO:0000256" key="4">
    <source>
        <dbReference type="ARBA" id="ARBA00012961"/>
    </source>
</evidence>
<keyword evidence="7 13" id="KW-0808">Transferase</keyword>
<dbReference type="EMBL" id="FSRE01000001">
    <property type="protein sequence ID" value="SIN68509.1"/>
    <property type="molecule type" value="Genomic_DNA"/>
</dbReference>
<evidence type="ECO:0000256" key="3">
    <source>
        <dbReference type="ARBA" id="ARBA00005790"/>
    </source>
</evidence>
<dbReference type="PROSITE" id="PS50052">
    <property type="entry name" value="GUANYLATE_KINASE_2"/>
    <property type="match status" value="1"/>
</dbReference>
<dbReference type="NCBIfam" id="TIGR03263">
    <property type="entry name" value="guanyl_kin"/>
    <property type="match status" value="1"/>
</dbReference>
<evidence type="ECO:0000256" key="5">
    <source>
        <dbReference type="ARBA" id="ARBA00016296"/>
    </source>
</evidence>
<dbReference type="InterPro" id="IPR017665">
    <property type="entry name" value="Guanylate_kinase"/>
</dbReference>
<evidence type="ECO:0000313" key="15">
    <source>
        <dbReference type="EMBL" id="SIN68509.1"/>
    </source>
</evidence>
<evidence type="ECO:0000256" key="10">
    <source>
        <dbReference type="ARBA" id="ARBA00022840"/>
    </source>
</evidence>
<dbReference type="CDD" id="cd00071">
    <property type="entry name" value="GMPK"/>
    <property type="match status" value="1"/>
</dbReference>